<dbReference type="GO" id="GO:0000470">
    <property type="term" value="P:maturation of LSU-rRNA"/>
    <property type="evidence" value="ECO:0007669"/>
    <property type="project" value="TreeGrafter"/>
</dbReference>
<reference evidence="2" key="2">
    <citation type="submission" date="2025-08" db="UniProtKB">
        <authorList>
            <consortium name="RefSeq"/>
        </authorList>
    </citation>
    <scope>IDENTIFICATION</scope>
    <source>
        <tissue evidence="2">Leaves</tissue>
    </source>
</reference>
<dbReference type="InterPro" id="IPR007174">
    <property type="entry name" value="Las1"/>
</dbReference>
<dbReference type="Pfam" id="PF04031">
    <property type="entry name" value="Las1"/>
    <property type="match status" value="1"/>
</dbReference>
<dbReference type="PANTHER" id="PTHR15002">
    <property type="entry name" value="RIBOSOMAL BIOGENESIS PROTEIN LAS1L"/>
    <property type="match status" value="1"/>
</dbReference>
<dbReference type="GeneID" id="113732429"/>
<organism evidence="1 2">
    <name type="scientific">Coffea arabica</name>
    <name type="common">Arabian coffee</name>
    <dbReference type="NCBI Taxonomy" id="13443"/>
    <lineage>
        <taxon>Eukaryota</taxon>
        <taxon>Viridiplantae</taxon>
        <taxon>Streptophyta</taxon>
        <taxon>Embryophyta</taxon>
        <taxon>Tracheophyta</taxon>
        <taxon>Spermatophyta</taxon>
        <taxon>Magnoliopsida</taxon>
        <taxon>eudicotyledons</taxon>
        <taxon>Gunneridae</taxon>
        <taxon>Pentapetalae</taxon>
        <taxon>asterids</taxon>
        <taxon>lamiids</taxon>
        <taxon>Gentianales</taxon>
        <taxon>Rubiaceae</taxon>
        <taxon>Ixoroideae</taxon>
        <taxon>Gardenieae complex</taxon>
        <taxon>Bertiereae - Coffeeae clade</taxon>
        <taxon>Coffeeae</taxon>
        <taxon>Coffea</taxon>
    </lineage>
</organism>
<name>A0A6P6WF39_COFAR</name>
<proteinExistence type="predicted"/>
<dbReference type="GO" id="GO:0090730">
    <property type="term" value="C:Las1 complex"/>
    <property type="evidence" value="ECO:0007669"/>
    <property type="project" value="InterPro"/>
</dbReference>
<reference evidence="1" key="1">
    <citation type="journal article" date="2025" name="Foods">
        <title>Unveiling the Microbial Signatures of Arabica Coffee Cherries: Insights into Ripeness Specific Diversity, Functional Traits, and Implications for Quality and Safety.</title>
        <authorList>
            <consortium name="RefSeq"/>
            <person name="Tenea G.N."/>
            <person name="Cifuentes V."/>
            <person name="Reyes P."/>
            <person name="Cevallos-Vallejos M."/>
        </authorList>
    </citation>
    <scope>NUCLEOTIDE SEQUENCE [LARGE SCALE GENOMIC DNA]</scope>
</reference>
<protein>
    <submittedName>
        <fullName evidence="2">Uncharacterized protein isoform X1</fullName>
    </submittedName>
</protein>
<sequence>MEPLLGFTEPPANDVVLDQSHSFKLVPWISWDEWDFVRISLFSSSPPSVASALQRITAWRSRGCLPVVVEVTASIVEIQQKDPFFRHDLPGEAVDSEEMLAMLYCMAIMRLVNGVIEKTRKKTEVSIAEAAGAIGIPRMLIDIRHEGSHRDLPSLHLVRLASMKALDWLKEYYWEPQKNAIPNQADVISNARVEIKHRLYELASCLRAKCGLRSGSSLVKGKRFKHLECLHGPNKFLSLMAMKHTNSKSSVSKKQVNKLLKNVRRLYSSFSGEVVDVLLELLLKAMDLSNMVELCENQETSHRSETTPTVFNAWKPVVIKLFKKEPELLWSLLKAVLIKIETKGGNNNEIDEHLSSAHIDESHQIEQLATLFEWLVRNLSAVKPLELKNSGAECEDFLIEKNHPKATIFELLHKCLVTCSHGNLQLRTSALFLARILGDRSLISKLEKLLQLTGPDLDVSEAFPSNDSVSENFLSHEQESIDFAARSLELIKLRRRKTENLMSTNNNEKNTRWVIVKSWNPCPIGMLPQSLGSAGRFPVLDCNFEAPEIPTLAIRKDQWDPNQCSKKREPHSVADDLDKMNVKKIRKTIEGCEIDDQENLTSEDIKGHMMIGGVWKKASEEELLAIASAVRILV</sequence>
<dbReference type="GO" id="GO:0000460">
    <property type="term" value="P:maturation of 5.8S rRNA"/>
    <property type="evidence" value="ECO:0007669"/>
    <property type="project" value="TreeGrafter"/>
</dbReference>
<keyword evidence="1" id="KW-1185">Reference proteome</keyword>
<dbReference type="GO" id="GO:0030687">
    <property type="term" value="C:preribosome, large subunit precursor"/>
    <property type="evidence" value="ECO:0007669"/>
    <property type="project" value="TreeGrafter"/>
</dbReference>
<dbReference type="Proteomes" id="UP001652660">
    <property type="component" value="Chromosome 2e"/>
</dbReference>
<dbReference type="OrthoDB" id="10263222at2759"/>
<dbReference type="RefSeq" id="XP_027113974.1">
    <property type="nucleotide sequence ID" value="XM_027258173.2"/>
</dbReference>
<evidence type="ECO:0000313" key="2">
    <source>
        <dbReference type="RefSeq" id="XP_027113974.1"/>
    </source>
</evidence>
<accession>A0A6P6WF39</accession>
<gene>
    <name evidence="2" type="primary">LOC113732429</name>
</gene>
<dbReference type="AlphaFoldDB" id="A0A6P6WF39"/>
<dbReference type="GO" id="GO:0004519">
    <property type="term" value="F:endonuclease activity"/>
    <property type="evidence" value="ECO:0007669"/>
    <property type="project" value="InterPro"/>
</dbReference>
<dbReference type="PANTHER" id="PTHR15002:SF0">
    <property type="entry name" value="RIBOSOMAL BIOGENESIS PROTEIN LAS1L"/>
    <property type="match status" value="1"/>
</dbReference>
<evidence type="ECO:0000313" key="1">
    <source>
        <dbReference type="Proteomes" id="UP001652660"/>
    </source>
</evidence>